<name>L0DBK3_SINAD</name>
<dbReference type="AlphaFoldDB" id="L0DBK3"/>
<keyword evidence="3" id="KW-1185">Reference proteome</keyword>
<evidence type="ECO:0000313" key="2">
    <source>
        <dbReference type="EMBL" id="AGA26218.1"/>
    </source>
</evidence>
<dbReference type="InterPro" id="IPR036291">
    <property type="entry name" value="NAD(P)-bd_dom_sf"/>
</dbReference>
<dbReference type="PRINTS" id="PR00080">
    <property type="entry name" value="SDRFAMILY"/>
</dbReference>
<dbReference type="SUPFAM" id="SSF51735">
    <property type="entry name" value="NAD(P)-binding Rossmann-fold domains"/>
    <property type="match status" value="1"/>
</dbReference>
<dbReference type="PROSITE" id="PS00061">
    <property type="entry name" value="ADH_SHORT"/>
    <property type="match status" value="1"/>
</dbReference>
<proteinExistence type="inferred from homology"/>
<reference evidence="2 3" key="1">
    <citation type="submission" date="2012-02" db="EMBL/GenBank/DDBJ databases">
        <title>Complete sequence of chromosome of Singulisphaera acidiphila DSM 18658.</title>
        <authorList>
            <consortium name="US DOE Joint Genome Institute (JGI-PGF)"/>
            <person name="Lucas S."/>
            <person name="Copeland A."/>
            <person name="Lapidus A."/>
            <person name="Glavina del Rio T."/>
            <person name="Dalin E."/>
            <person name="Tice H."/>
            <person name="Bruce D."/>
            <person name="Goodwin L."/>
            <person name="Pitluck S."/>
            <person name="Peters L."/>
            <person name="Ovchinnikova G."/>
            <person name="Chertkov O."/>
            <person name="Kyrpides N."/>
            <person name="Mavromatis K."/>
            <person name="Ivanova N."/>
            <person name="Brettin T."/>
            <person name="Detter J.C."/>
            <person name="Han C."/>
            <person name="Larimer F."/>
            <person name="Land M."/>
            <person name="Hauser L."/>
            <person name="Markowitz V."/>
            <person name="Cheng J.-F."/>
            <person name="Hugenholtz P."/>
            <person name="Woyke T."/>
            <person name="Wu D."/>
            <person name="Tindall B."/>
            <person name="Pomrenke H."/>
            <person name="Brambilla E."/>
            <person name="Klenk H.-P."/>
            <person name="Eisen J.A."/>
        </authorList>
    </citation>
    <scope>NUCLEOTIDE SEQUENCE [LARGE SCALE GENOMIC DNA]</scope>
    <source>
        <strain evidence="3">ATCC BAA-1392 / DSM 18658 / VKM B-2454 / MOB10</strain>
    </source>
</reference>
<sequence>MTPCVSDRIINHRIGTRSVEFGKPPCATVGESLTYSKAFYFMPIGQSSPFPTALVTGAGRGIGLGIATALAKAGFQVALSDIDGDSAVRSASLLGDQGSTTLGIRLDVSDADGWEQAVGEVTARWGGLDVLVNNAGISPRGTIESTDEALWDRTLAINLKGPWLGIKAALPWLQRRRGTIVNIGSTRATRPMPGLFSYVTSKAGLLGLTRQVAVETLGQGVTCNMVAPGWVDTPGERLIQAEQGRPDFPQGVSNLTTSEDVGGAVVFLASPAGRKVNGVILYLDSGLHFADDAGMVYLPDEKVVRYHQPTPNP</sequence>
<dbReference type="KEGG" id="saci:Sinac_1854"/>
<dbReference type="PRINTS" id="PR00081">
    <property type="entry name" value="GDHRDH"/>
</dbReference>
<dbReference type="Gene3D" id="3.40.50.720">
    <property type="entry name" value="NAD(P)-binding Rossmann-like Domain"/>
    <property type="match status" value="1"/>
</dbReference>
<dbReference type="PANTHER" id="PTHR42879">
    <property type="entry name" value="3-OXOACYL-(ACYL-CARRIER-PROTEIN) REDUCTASE"/>
    <property type="match status" value="1"/>
</dbReference>
<dbReference type="EMBL" id="CP003364">
    <property type="protein sequence ID" value="AGA26218.1"/>
    <property type="molecule type" value="Genomic_DNA"/>
</dbReference>
<dbReference type="PANTHER" id="PTHR42879:SF2">
    <property type="entry name" value="3-OXOACYL-[ACYL-CARRIER-PROTEIN] REDUCTASE FABG"/>
    <property type="match status" value="1"/>
</dbReference>
<gene>
    <name evidence="2" type="ordered locus">Sinac_1854</name>
</gene>
<dbReference type="STRING" id="886293.Sinac_1854"/>
<dbReference type="eggNOG" id="COG1028">
    <property type="taxonomic scope" value="Bacteria"/>
</dbReference>
<evidence type="ECO:0000313" key="3">
    <source>
        <dbReference type="Proteomes" id="UP000010798"/>
    </source>
</evidence>
<dbReference type="InterPro" id="IPR002347">
    <property type="entry name" value="SDR_fam"/>
</dbReference>
<dbReference type="GO" id="GO:0032787">
    <property type="term" value="P:monocarboxylic acid metabolic process"/>
    <property type="evidence" value="ECO:0007669"/>
    <property type="project" value="UniProtKB-ARBA"/>
</dbReference>
<dbReference type="CDD" id="cd05233">
    <property type="entry name" value="SDR_c"/>
    <property type="match status" value="1"/>
</dbReference>
<organism evidence="2 3">
    <name type="scientific">Singulisphaera acidiphila (strain ATCC BAA-1392 / DSM 18658 / VKM B-2454 / MOB10)</name>
    <dbReference type="NCBI Taxonomy" id="886293"/>
    <lineage>
        <taxon>Bacteria</taxon>
        <taxon>Pseudomonadati</taxon>
        <taxon>Planctomycetota</taxon>
        <taxon>Planctomycetia</taxon>
        <taxon>Isosphaerales</taxon>
        <taxon>Isosphaeraceae</taxon>
        <taxon>Singulisphaera</taxon>
    </lineage>
</organism>
<evidence type="ECO:0008006" key="4">
    <source>
        <dbReference type="Google" id="ProtNLM"/>
    </source>
</evidence>
<dbReference type="FunFam" id="3.40.50.720:FF:000084">
    <property type="entry name" value="Short-chain dehydrogenase reductase"/>
    <property type="match status" value="1"/>
</dbReference>
<comment type="similarity">
    <text evidence="1">Belongs to the short-chain dehydrogenases/reductases (SDR) family.</text>
</comment>
<dbReference type="HOGENOM" id="CLU_010194_1_2_0"/>
<accession>L0DBK3</accession>
<dbReference type="InterPro" id="IPR020904">
    <property type="entry name" value="Sc_DH/Rdtase_CS"/>
</dbReference>
<evidence type="ECO:0000256" key="1">
    <source>
        <dbReference type="ARBA" id="ARBA00006484"/>
    </source>
</evidence>
<dbReference type="Pfam" id="PF13561">
    <property type="entry name" value="adh_short_C2"/>
    <property type="match status" value="1"/>
</dbReference>
<dbReference type="InterPro" id="IPR050259">
    <property type="entry name" value="SDR"/>
</dbReference>
<protein>
    <recommendedName>
        <fullName evidence="4">Short-chain alcohol dehydrogenase like protein</fullName>
    </recommendedName>
</protein>
<dbReference type="Proteomes" id="UP000010798">
    <property type="component" value="Chromosome"/>
</dbReference>